<dbReference type="PROSITE" id="PS50893">
    <property type="entry name" value="ABC_TRANSPORTER_2"/>
    <property type="match status" value="1"/>
</dbReference>
<dbReference type="PANTHER" id="PTHR42711:SF17">
    <property type="entry name" value="ABC TRANSPORTER ATP-BINDING PROTEIN"/>
    <property type="match status" value="1"/>
</dbReference>
<dbReference type="Proteomes" id="UP000269198">
    <property type="component" value="Unassembled WGS sequence"/>
</dbReference>
<dbReference type="InterPro" id="IPR017871">
    <property type="entry name" value="ABC_transporter-like_CS"/>
</dbReference>
<dbReference type="PROSITE" id="PS00211">
    <property type="entry name" value="ABC_TRANSPORTER_1"/>
    <property type="match status" value="1"/>
</dbReference>
<proteinExistence type="predicted"/>
<dbReference type="GO" id="GO:0016887">
    <property type="term" value="F:ATP hydrolysis activity"/>
    <property type="evidence" value="ECO:0007669"/>
    <property type="project" value="InterPro"/>
</dbReference>
<dbReference type="OrthoDB" id="9788837at2"/>
<dbReference type="CDD" id="cd03230">
    <property type="entry name" value="ABC_DR_subfamily_A"/>
    <property type="match status" value="1"/>
</dbReference>
<dbReference type="EMBL" id="RJMB01000021">
    <property type="protein sequence ID" value="RNL82673.1"/>
    <property type="molecule type" value="Genomic_DNA"/>
</dbReference>
<dbReference type="InterPro" id="IPR050763">
    <property type="entry name" value="ABC_transporter_ATP-binding"/>
</dbReference>
<keyword evidence="7" id="KW-0472">Membrane</keyword>
<name>A0A3N0E4E9_9ACTN</name>
<dbReference type="RefSeq" id="WP_123202668.1">
    <property type="nucleotide sequence ID" value="NZ_RJMB01000021.1"/>
</dbReference>
<keyword evidence="3" id="KW-1003">Cell membrane</keyword>
<keyword evidence="8" id="KW-0046">Antibiotic resistance</keyword>
<evidence type="ECO:0000313" key="10">
    <source>
        <dbReference type="EMBL" id="RNL82673.1"/>
    </source>
</evidence>
<evidence type="ECO:0000256" key="4">
    <source>
        <dbReference type="ARBA" id="ARBA00022741"/>
    </source>
</evidence>
<dbReference type="InterPro" id="IPR003593">
    <property type="entry name" value="AAA+_ATPase"/>
</dbReference>
<accession>A0A3N0E4E9</accession>
<dbReference type="PANTHER" id="PTHR42711">
    <property type="entry name" value="ABC TRANSPORTER ATP-BINDING PROTEIN"/>
    <property type="match status" value="1"/>
</dbReference>
<dbReference type="InterPro" id="IPR027417">
    <property type="entry name" value="P-loop_NTPase"/>
</dbReference>
<comment type="subcellular location">
    <subcellularLocation>
        <location evidence="1">Cell membrane</location>
        <topology evidence="1">Peripheral membrane protein</topology>
    </subcellularLocation>
</comment>
<evidence type="ECO:0000256" key="5">
    <source>
        <dbReference type="ARBA" id="ARBA00022840"/>
    </source>
</evidence>
<gene>
    <name evidence="10" type="ORF">EFW17_18470</name>
</gene>
<keyword evidence="6" id="KW-1278">Translocase</keyword>
<evidence type="ECO:0000313" key="11">
    <source>
        <dbReference type="Proteomes" id="UP000269198"/>
    </source>
</evidence>
<keyword evidence="2" id="KW-0813">Transport</keyword>
<keyword evidence="4" id="KW-0547">Nucleotide-binding</keyword>
<dbReference type="AlphaFoldDB" id="A0A3N0E4E9"/>
<dbReference type="FunFam" id="3.40.50.300:FF:000589">
    <property type="entry name" value="ABC transporter, ATP-binding subunit"/>
    <property type="match status" value="1"/>
</dbReference>
<dbReference type="GO" id="GO:0046677">
    <property type="term" value="P:response to antibiotic"/>
    <property type="evidence" value="ECO:0007669"/>
    <property type="project" value="UniProtKB-KW"/>
</dbReference>
<dbReference type="Gene3D" id="3.40.50.300">
    <property type="entry name" value="P-loop containing nucleotide triphosphate hydrolases"/>
    <property type="match status" value="1"/>
</dbReference>
<dbReference type="Pfam" id="PF00005">
    <property type="entry name" value="ABC_tran"/>
    <property type="match status" value="1"/>
</dbReference>
<evidence type="ECO:0000256" key="2">
    <source>
        <dbReference type="ARBA" id="ARBA00022448"/>
    </source>
</evidence>
<dbReference type="SMART" id="SM00382">
    <property type="entry name" value="AAA"/>
    <property type="match status" value="1"/>
</dbReference>
<evidence type="ECO:0000256" key="3">
    <source>
        <dbReference type="ARBA" id="ARBA00022475"/>
    </source>
</evidence>
<keyword evidence="5 10" id="KW-0067">ATP-binding</keyword>
<dbReference type="InterPro" id="IPR003439">
    <property type="entry name" value="ABC_transporter-like_ATP-bd"/>
</dbReference>
<dbReference type="GO" id="GO:0005886">
    <property type="term" value="C:plasma membrane"/>
    <property type="evidence" value="ECO:0007669"/>
    <property type="project" value="UniProtKB-SubCell"/>
</dbReference>
<protein>
    <submittedName>
        <fullName evidence="10">ABC transporter ATP-binding protein</fullName>
    </submittedName>
</protein>
<reference evidence="10 11" key="1">
    <citation type="submission" date="2018-11" db="EMBL/GenBank/DDBJ databases">
        <title>The genome draft of YIM 96095.</title>
        <authorList>
            <person name="Tang S.-K."/>
            <person name="Chunyu W.-X."/>
            <person name="Feng Y.-Z."/>
        </authorList>
    </citation>
    <scope>NUCLEOTIDE SEQUENCE [LARGE SCALE GENOMIC DNA]</scope>
    <source>
        <strain evidence="10 11">YIM 96095</strain>
    </source>
</reference>
<sequence length="307" mass="33404">METTHSASSPRDGIAASVRGLRKSYGATTAVDDIDLDIAAGEVFALLGPNGAGKSTAVEILEGFRRRDAGEVHVLGTDPETAGRAWKARIGIVWQRPVEGSPLTPLDLVRHFAGYYPESWDPEEVLELVGLSDKKRARVRSLSGGQSRRLDVALGIVGRPELLFLDEPTTGFDPEARRRFWTLIRDLAGEGTTIVLTTHYLDEAEALADRVAVISKGRIVAQGAPATLGGRAEARARVSWTADGHHREIRTEEPTRVVADLMSTFPGEIPDLSVHRPTLEETYLRLVEEPGADTQESLAANREELTT</sequence>
<dbReference type="GO" id="GO:0005524">
    <property type="term" value="F:ATP binding"/>
    <property type="evidence" value="ECO:0007669"/>
    <property type="project" value="UniProtKB-KW"/>
</dbReference>
<evidence type="ECO:0000256" key="6">
    <source>
        <dbReference type="ARBA" id="ARBA00022967"/>
    </source>
</evidence>
<keyword evidence="11" id="KW-1185">Reference proteome</keyword>
<evidence type="ECO:0000256" key="1">
    <source>
        <dbReference type="ARBA" id="ARBA00004202"/>
    </source>
</evidence>
<evidence type="ECO:0000256" key="8">
    <source>
        <dbReference type="ARBA" id="ARBA00023251"/>
    </source>
</evidence>
<feature type="domain" description="ABC transporter" evidence="9">
    <location>
        <begin position="16"/>
        <end position="241"/>
    </location>
</feature>
<comment type="caution">
    <text evidence="10">The sequence shown here is derived from an EMBL/GenBank/DDBJ whole genome shotgun (WGS) entry which is preliminary data.</text>
</comment>
<evidence type="ECO:0000256" key="7">
    <source>
        <dbReference type="ARBA" id="ARBA00023136"/>
    </source>
</evidence>
<evidence type="ECO:0000259" key="9">
    <source>
        <dbReference type="PROSITE" id="PS50893"/>
    </source>
</evidence>
<organism evidence="10 11">
    <name type="scientific">Halostreptopolyspora alba</name>
    <dbReference type="NCBI Taxonomy" id="2487137"/>
    <lineage>
        <taxon>Bacteria</taxon>
        <taxon>Bacillati</taxon>
        <taxon>Actinomycetota</taxon>
        <taxon>Actinomycetes</taxon>
        <taxon>Streptosporangiales</taxon>
        <taxon>Nocardiopsidaceae</taxon>
        <taxon>Halostreptopolyspora</taxon>
    </lineage>
</organism>
<dbReference type="SUPFAM" id="SSF52540">
    <property type="entry name" value="P-loop containing nucleoside triphosphate hydrolases"/>
    <property type="match status" value="1"/>
</dbReference>